<gene>
    <name evidence="2" type="ORF">CM83_11959</name>
</gene>
<feature type="compositionally biased region" description="Polar residues" evidence="1">
    <location>
        <begin position="131"/>
        <end position="142"/>
    </location>
</feature>
<proteinExistence type="predicted"/>
<accession>A0A0A9VWC7</accession>
<name>A0A0A9VWC7_LYGHE</name>
<reference evidence="2" key="1">
    <citation type="journal article" date="2014" name="PLoS ONE">
        <title>Transcriptome-Based Identification of ABC Transporters in the Western Tarnished Plant Bug Lygus hesperus.</title>
        <authorList>
            <person name="Hull J.J."/>
            <person name="Chaney K."/>
            <person name="Geib S.M."/>
            <person name="Fabrick J.A."/>
            <person name="Brent C.S."/>
            <person name="Walsh D."/>
            <person name="Lavine L.C."/>
        </authorList>
    </citation>
    <scope>NUCLEOTIDE SEQUENCE</scope>
</reference>
<feature type="non-terminal residue" evidence="2">
    <location>
        <position position="1"/>
    </location>
</feature>
<dbReference type="EMBL" id="GBHO01043087">
    <property type="protein sequence ID" value="JAG00517.1"/>
    <property type="molecule type" value="Transcribed_RNA"/>
</dbReference>
<evidence type="ECO:0000313" key="2">
    <source>
        <dbReference type="EMBL" id="JAG00517.1"/>
    </source>
</evidence>
<feature type="region of interest" description="Disordered" evidence="1">
    <location>
        <begin position="98"/>
        <end position="142"/>
    </location>
</feature>
<evidence type="ECO:0000256" key="1">
    <source>
        <dbReference type="SAM" id="MobiDB-lite"/>
    </source>
</evidence>
<dbReference type="AlphaFoldDB" id="A0A0A9VWC7"/>
<feature type="compositionally biased region" description="Basic and acidic residues" evidence="1">
    <location>
        <begin position="119"/>
        <end position="130"/>
    </location>
</feature>
<reference evidence="2" key="2">
    <citation type="submission" date="2014-07" db="EMBL/GenBank/DDBJ databases">
        <authorList>
            <person name="Hull J."/>
        </authorList>
    </citation>
    <scope>NUCLEOTIDE SEQUENCE</scope>
</reference>
<sequence length="142" mass="15980">TVSVLYCRSKQTSKQKIKHYYKYKEERSVASATIALIVVNQKLTKYNTSMTQLHTVASLDYGDGRTCVCRICECGRHHCPGIDVPFCGNTTYRDEYVPKKGDSLKRGKPPSQLFPTKAEPGHYKTTKQEASEQLSGFQVQPA</sequence>
<protein>
    <submittedName>
        <fullName evidence="2">Uncharacterized protein</fullName>
    </submittedName>
</protein>
<organism evidence="2">
    <name type="scientific">Lygus hesperus</name>
    <name type="common">Western plant bug</name>
    <dbReference type="NCBI Taxonomy" id="30085"/>
    <lineage>
        <taxon>Eukaryota</taxon>
        <taxon>Metazoa</taxon>
        <taxon>Ecdysozoa</taxon>
        <taxon>Arthropoda</taxon>
        <taxon>Hexapoda</taxon>
        <taxon>Insecta</taxon>
        <taxon>Pterygota</taxon>
        <taxon>Neoptera</taxon>
        <taxon>Paraneoptera</taxon>
        <taxon>Hemiptera</taxon>
        <taxon>Heteroptera</taxon>
        <taxon>Panheteroptera</taxon>
        <taxon>Cimicomorpha</taxon>
        <taxon>Miridae</taxon>
        <taxon>Mirini</taxon>
        <taxon>Lygus</taxon>
    </lineage>
</organism>